<reference evidence="1 2" key="1">
    <citation type="submission" date="2015-09" db="EMBL/GenBank/DDBJ databases">
        <title>Draft genome sequence of Alicyclobacillus ferrooxydans DSM 22381.</title>
        <authorList>
            <person name="Hemp J."/>
        </authorList>
    </citation>
    <scope>NUCLEOTIDE SEQUENCE [LARGE SCALE GENOMIC DNA]</scope>
    <source>
        <strain evidence="1 2">TC-34</strain>
    </source>
</reference>
<protein>
    <recommendedName>
        <fullName evidence="3">Glycosyltransferase 2-like domain-containing protein</fullName>
    </recommendedName>
</protein>
<evidence type="ECO:0000313" key="1">
    <source>
        <dbReference type="EMBL" id="KPV42978.1"/>
    </source>
</evidence>
<accession>A0A0P9CBY8</accession>
<proteinExistence type="predicted"/>
<sequence>MMEALFFWALAMYGAMTAVWQSVRLIQMRRMRSENPQPMHVVLVAQNAESSIEGILRGLLDRTAFSLRQRTVTVVDAWSSDSTESIVRRLSWSRSGLTYLRVESEAELQRTLQTECVDKAAVACVYDLRRSGVMTEVVDDVLALCR</sequence>
<dbReference type="AlphaFoldDB" id="A0A0P9CBY8"/>
<dbReference type="EMBL" id="LJCO01000064">
    <property type="protein sequence ID" value="KPV42978.1"/>
    <property type="molecule type" value="Genomic_DNA"/>
</dbReference>
<keyword evidence="2" id="KW-1185">Reference proteome</keyword>
<dbReference type="STRING" id="471514.AN477_15005"/>
<evidence type="ECO:0000313" key="2">
    <source>
        <dbReference type="Proteomes" id="UP000050482"/>
    </source>
</evidence>
<gene>
    <name evidence="1" type="ORF">AN477_15005</name>
</gene>
<organism evidence="1 2">
    <name type="scientific">Alicyclobacillus ferrooxydans</name>
    <dbReference type="NCBI Taxonomy" id="471514"/>
    <lineage>
        <taxon>Bacteria</taxon>
        <taxon>Bacillati</taxon>
        <taxon>Bacillota</taxon>
        <taxon>Bacilli</taxon>
        <taxon>Bacillales</taxon>
        <taxon>Alicyclobacillaceae</taxon>
        <taxon>Alicyclobacillus</taxon>
    </lineage>
</organism>
<dbReference type="Proteomes" id="UP000050482">
    <property type="component" value="Unassembled WGS sequence"/>
</dbReference>
<comment type="caution">
    <text evidence="1">The sequence shown here is derived from an EMBL/GenBank/DDBJ whole genome shotgun (WGS) entry which is preliminary data.</text>
</comment>
<evidence type="ECO:0008006" key="3">
    <source>
        <dbReference type="Google" id="ProtNLM"/>
    </source>
</evidence>
<dbReference type="RefSeq" id="WP_054969974.1">
    <property type="nucleotide sequence ID" value="NZ_LJCO01000064.1"/>
</dbReference>
<name>A0A0P9CBY8_9BACL</name>
<dbReference type="OrthoDB" id="2990399at2"/>
<dbReference type="PATRIC" id="fig|471514.4.peg.2589"/>